<keyword evidence="2" id="KW-1185">Reference proteome</keyword>
<protein>
    <submittedName>
        <fullName evidence="1">Uncharacterized protein</fullName>
    </submittedName>
</protein>
<dbReference type="EMBL" id="CP075865">
    <property type="protein sequence ID" value="QYS97374.1"/>
    <property type="molecule type" value="Genomic_DNA"/>
</dbReference>
<proteinExistence type="predicted"/>
<gene>
    <name evidence="1" type="ORF">H0G86_004607</name>
</gene>
<organism evidence="1 2">
    <name type="scientific">Trichoderma simmonsii</name>
    <dbReference type="NCBI Taxonomy" id="1491479"/>
    <lineage>
        <taxon>Eukaryota</taxon>
        <taxon>Fungi</taxon>
        <taxon>Dikarya</taxon>
        <taxon>Ascomycota</taxon>
        <taxon>Pezizomycotina</taxon>
        <taxon>Sordariomycetes</taxon>
        <taxon>Hypocreomycetidae</taxon>
        <taxon>Hypocreales</taxon>
        <taxon>Hypocreaceae</taxon>
        <taxon>Trichoderma</taxon>
    </lineage>
</organism>
<evidence type="ECO:0000313" key="1">
    <source>
        <dbReference type="EMBL" id="QYS97374.1"/>
    </source>
</evidence>
<sequence>MIPPNQILKSAKSRTMTAACARFAASATRVKSLRKGSVEGAFVWTGAGTMMAAEELGDCLVDEDDEEEALEAALKAEEEFMVIVVMVYLRSFESVWLLYVRAAMMKPKDRG</sequence>
<evidence type="ECO:0000313" key="2">
    <source>
        <dbReference type="Proteomes" id="UP000826661"/>
    </source>
</evidence>
<name>A0A8G0LAU2_9HYPO</name>
<accession>A0A8G0LAU2</accession>
<dbReference type="Proteomes" id="UP000826661">
    <property type="component" value="Chromosome II"/>
</dbReference>
<reference evidence="1 2" key="1">
    <citation type="journal article" date="2021" name="BMC Genomics">
        <title>Telomere-to-telomere genome assembly of asparaginase-producing Trichoderma simmonsii.</title>
        <authorList>
            <person name="Chung D."/>
            <person name="Kwon Y.M."/>
            <person name="Yang Y."/>
        </authorList>
    </citation>
    <scope>NUCLEOTIDE SEQUENCE [LARGE SCALE GENOMIC DNA]</scope>
    <source>
        <strain evidence="1 2">GH-Sj1</strain>
    </source>
</reference>
<dbReference type="AlphaFoldDB" id="A0A8G0LAU2"/>